<dbReference type="InterPro" id="IPR046336">
    <property type="entry name" value="Lon_prtase_N_sf"/>
</dbReference>
<dbReference type="GeneID" id="117654956"/>
<name>A0A6P9AH87_PANGU</name>
<proteinExistence type="predicted"/>
<dbReference type="CDD" id="cd16514">
    <property type="entry name" value="RING-HC_LONFs_rpt2"/>
    <property type="match status" value="1"/>
</dbReference>
<dbReference type="SUPFAM" id="SSF48452">
    <property type="entry name" value="TPR-like"/>
    <property type="match status" value="1"/>
</dbReference>
<evidence type="ECO:0000259" key="6">
    <source>
        <dbReference type="PROSITE" id="PS50089"/>
    </source>
</evidence>
<feature type="domain" description="RING-type" evidence="6">
    <location>
        <begin position="344"/>
        <end position="382"/>
    </location>
</feature>
<evidence type="ECO:0000313" key="9">
    <source>
        <dbReference type="RefSeq" id="XP_034257832.1"/>
    </source>
</evidence>
<feature type="domain" description="Lon N-terminal" evidence="7">
    <location>
        <begin position="423"/>
        <end position="631"/>
    </location>
</feature>
<dbReference type="GO" id="GO:0061630">
    <property type="term" value="F:ubiquitin protein ligase activity"/>
    <property type="evidence" value="ECO:0007669"/>
    <property type="project" value="TreeGrafter"/>
</dbReference>
<dbReference type="Proteomes" id="UP001652622">
    <property type="component" value="Unplaced"/>
</dbReference>
<evidence type="ECO:0000256" key="4">
    <source>
        <dbReference type="PROSITE-ProRule" id="PRU00175"/>
    </source>
</evidence>
<organism evidence="8 9">
    <name type="scientific">Pantherophis guttatus</name>
    <name type="common">Corn snake</name>
    <name type="synonym">Elaphe guttata</name>
    <dbReference type="NCBI Taxonomy" id="94885"/>
    <lineage>
        <taxon>Eukaryota</taxon>
        <taxon>Metazoa</taxon>
        <taxon>Chordata</taxon>
        <taxon>Craniata</taxon>
        <taxon>Vertebrata</taxon>
        <taxon>Euteleostomi</taxon>
        <taxon>Lepidosauria</taxon>
        <taxon>Squamata</taxon>
        <taxon>Bifurcata</taxon>
        <taxon>Unidentata</taxon>
        <taxon>Episquamata</taxon>
        <taxon>Toxicofera</taxon>
        <taxon>Serpentes</taxon>
        <taxon>Colubroidea</taxon>
        <taxon>Colubridae</taxon>
        <taxon>Colubrinae</taxon>
        <taxon>Pantherophis</taxon>
    </lineage>
</organism>
<dbReference type="GO" id="GO:0008270">
    <property type="term" value="F:zinc ion binding"/>
    <property type="evidence" value="ECO:0007669"/>
    <property type="project" value="UniProtKB-KW"/>
</dbReference>
<dbReference type="InterPro" id="IPR003111">
    <property type="entry name" value="Lon_prtase_N"/>
</dbReference>
<gene>
    <name evidence="9" type="primary">LOC117654956</name>
</gene>
<dbReference type="SUPFAM" id="SSF57850">
    <property type="entry name" value="RING/U-box"/>
    <property type="match status" value="2"/>
</dbReference>
<dbReference type="Gene3D" id="3.30.40.10">
    <property type="entry name" value="Zinc/RING finger domain, C3HC4 (zinc finger)"/>
    <property type="match status" value="2"/>
</dbReference>
<dbReference type="Pfam" id="PF13445">
    <property type="entry name" value="zf-RING_UBOX"/>
    <property type="match status" value="1"/>
</dbReference>
<dbReference type="InterPro" id="IPR013083">
    <property type="entry name" value="Znf_RING/FYVE/PHD"/>
</dbReference>
<keyword evidence="3" id="KW-0862">Zinc</keyword>
<dbReference type="PROSITE" id="PS00518">
    <property type="entry name" value="ZF_RING_1"/>
    <property type="match status" value="2"/>
</dbReference>
<evidence type="ECO:0000256" key="5">
    <source>
        <dbReference type="SAM" id="MobiDB-lite"/>
    </source>
</evidence>
<dbReference type="InterPro" id="IPR027370">
    <property type="entry name" value="Znf-RING_euk"/>
</dbReference>
<reference evidence="9" key="1">
    <citation type="submission" date="2025-08" db="UniProtKB">
        <authorList>
            <consortium name="RefSeq"/>
        </authorList>
    </citation>
    <scope>IDENTIFICATION</scope>
    <source>
        <tissue evidence="9">Blood</tissue>
    </source>
</reference>
<dbReference type="SUPFAM" id="SSF88697">
    <property type="entry name" value="PUA domain-like"/>
    <property type="match status" value="1"/>
</dbReference>
<dbReference type="PROSITE" id="PS50089">
    <property type="entry name" value="ZF_RING_2"/>
    <property type="match status" value="2"/>
</dbReference>
<dbReference type="CDD" id="cd16513">
    <property type="entry name" value="RING-HC_LONFs_rpt1"/>
    <property type="match status" value="1"/>
</dbReference>
<dbReference type="Gene3D" id="1.25.40.10">
    <property type="entry name" value="Tetratricopeptide repeat domain"/>
    <property type="match status" value="1"/>
</dbReference>
<feature type="domain" description="RING-type" evidence="6">
    <location>
        <begin position="41"/>
        <end position="76"/>
    </location>
</feature>
<evidence type="ECO:0000256" key="1">
    <source>
        <dbReference type="ARBA" id="ARBA00022723"/>
    </source>
</evidence>
<dbReference type="InterPro" id="IPR001841">
    <property type="entry name" value="Znf_RING"/>
</dbReference>
<dbReference type="RefSeq" id="XP_034257832.1">
    <property type="nucleotide sequence ID" value="XM_034401941.2"/>
</dbReference>
<dbReference type="OMA" id="HDTGTEC"/>
<dbReference type="InParanoid" id="A0A6P9AH87"/>
<dbReference type="SMART" id="SM00464">
    <property type="entry name" value="LON"/>
    <property type="match status" value="1"/>
</dbReference>
<dbReference type="InterPro" id="IPR017907">
    <property type="entry name" value="Znf_RING_CS"/>
</dbReference>
<dbReference type="InterPro" id="IPR011990">
    <property type="entry name" value="TPR-like_helical_dom_sf"/>
</dbReference>
<feature type="region of interest" description="Disordered" evidence="5">
    <location>
        <begin position="301"/>
        <end position="323"/>
    </location>
</feature>
<sequence length="638" mass="73170">MKPSTFARCPPDSPRLARGSRPVPFWQSKKHFFKKMELFVCPSCRMVLWDPVTVSCGHSFCRRCLGETLPSECCLCGEKLGLLASRTLSSNVLLGNLLEKGLDTAAKVARLKRDLRELVSKRDFQEALRTLQKGIGLAPDDLTLRVCRSELYVALQEYEGALEDLEILCKQKPEECEGFFRKGKVLLDLGNQPEALLQFQHCLTLDSSFHAAEYEIEKILTNDASPIPGTVMELKNKGNQNLEDCKSREQLTFLEGFEGETLPDTKAQKENWLEETMPDHSQAALPMSQWMRKKFRSDLSANKEDLEEEEASPETSGTRSPDIKSTKDYCPDFMGILTTSDLECSLCIRMLYEPVTTPCGHTFCKECMERCLDHRPNCPLCKQSLQEYLKAGKYNTTILLEELMTTVFPSQLAERKLVHQAEMVELSNLNKNIPIFVCTMSFPGLVCPLHVFEPRYRLMMRRCQETGTKMFGMCMYENGKNFADYGCILEIQKIAFFPDGRSLVDTIGKRRFRVLRRGHRDGYNTADVEYLEDEKMEGEEQTELQNLHDCTYELTQRFYEHGGRTFRQLVMQHGPLPEKEEDIQASPDGPVWCWWLISVLPLDLTHKLTIFSETSLKARLTQLKHILNIILESRDYSN</sequence>
<dbReference type="PANTHER" id="PTHR23327:SF50">
    <property type="entry name" value="LON PEPTIDASE N-TERMINAL DOMAIN AND RING FINGER PROTEIN 1"/>
    <property type="match status" value="1"/>
</dbReference>
<dbReference type="PROSITE" id="PS51787">
    <property type="entry name" value="LON_N"/>
    <property type="match status" value="1"/>
</dbReference>
<dbReference type="AlphaFoldDB" id="A0A6P9AH87"/>
<evidence type="ECO:0000259" key="7">
    <source>
        <dbReference type="PROSITE" id="PS51787"/>
    </source>
</evidence>
<dbReference type="SMART" id="SM00184">
    <property type="entry name" value="RING"/>
    <property type="match status" value="2"/>
</dbReference>
<keyword evidence="8" id="KW-1185">Reference proteome</keyword>
<dbReference type="InterPro" id="IPR015947">
    <property type="entry name" value="PUA-like_sf"/>
</dbReference>
<dbReference type="GO" id="GO:0005737">
    <property type="term" value="C:cytoplasm"/>
    <property type="evidence" value="ECO:0007669"/>
    <property type="project" value="UniProtKB-ARBA"/>
</dbReference>
<dbReference type="Pfam" id="PF02190">
    <property type="entry name" value="LON_substr_bdg"/>
    <property type="match status" value="1"/>
</dbReference>
<keyword evidence="1" id="KW-0479">Metal-binding</keyword>
<dbReference type="PANTHER" id="PTHR23327">
    <property type="entry name" value="RING FINGER PROTEIN 127"/>
    <property type="match status" value="1"/>
</dbReference>
<dbReference type="Gene3D" id="2.30.130.40">
    <property type="entry name" value="LON domain-like"/>
    <property type="match status" value="1"/>
</dbReference>
<protein>
    <submittedName>
        <fullName evidence="9">LON peptidase N-terminal domain and RING finger protein 1-like isoform X1</fullName>
    </submittedName>
</protein>
<dbReference type="Pfam" id="PF13923">
    <property type="entry name" value="zf-C3HC4_2"/>
    <property type="match status" value="1"/>
</dbReference>
<evidence type="ECO:0000313" key="8">
    <source>
        <dbReference type="Proteomes" id="UP001652622"/>
    </source>
</evidence>
<accession>A0A6P9AH87</accession>
<evidence type="ECO:0000256" key="2">
    <source>
        <dbReference type="ARBA" id="ARBA00022771"/>
    </source>
</evidence>
<evidence type="ECO:0000256" key="3">
    <source>
        <dbReference type="ARBA" id="ARBA00022833"/>
    </source>
</evidence>
<dbReference type="KEGG" id="pgut:117654956"/>
<keyword evidence="2 4" id="KW-0863">Zinc-finger</keyword>